<dbReference type="RefSeq" id="WP_119809909.1">
    <property type="nucleotide sequence ID" value="NZ_QYUP01000063.1"/>
</dbReference>
<evidence type="ECO:0000259" key="6">
    <source>
        <dbReference type="PROSITE" id="PS00623"/>
    </source>
</evidence>
<evidence type="ECO:0000259" key="7">
    <source>
        <dbReference type="PROSITE" id="PS00624"/>
    </source>
</evidence>
<dbReference type="Proteomes" id="UP000284006">
    <property type="component" value="Unassembled WGS sequence"/>
</dbReference>
<dbReference type="PROSITE" id="PS00623">
    <property type="entry name" value="GMC_OXRED_1"/>
    <property type="match status" value="1"/>
</dbReference>
<dbReference type="Gene3D" id="3.30.560.10">
    <property type="entry name" value="Glucose Oxidase, domain 3"/>
    <property type="match status" value="1"/>
</dbReference>
<organism evidence="8 9">
    <name type="scientific">Massilia cavernae</name>
    <dbReference type="NCBI Taxonomy" id="2320864"/>
    <lineage>
        <taxon>Bacteria</taxon>
        <taxon>Pseudomonadati</taxon>
        <taxon>Pseudomonadota</taxon>
        <taxon>Betaproteobacteria</taxon>
        <taxon>Burkholderiales</taxon>
        <taxon>Oxalobacteraceae</taxon>
        <taxon>Telluria group</taxon>
        <taxon>Massilia</taxon>
    </lineage>
</organism>
<dbReference type="GO" id="GO:0016614">
    <property type="term" value="F:oxidoreductase activity, acting on CH-OH group of donors"/>
    <property type="evidence" value="ECO:0007669"/>
    <property type="project" value="InterPro"/>
</dbReference>
<keyword evidence="9" id="KW-1185">Reference proteome</keyword>
<dbReference type="Pfam" id="PF00732">
    <property type="entry name" value="GMC_oxred_N"/>
    <property type="match status" value="1"/>
</dbReference>
<dbReference type="InterPro" id="IPR000172">
    <property type="entry name" value="GMC_OxRdtase_N"/>
</dbReference>
<dbReference type="SUPFAM" id="SSF54373">
    <property type="entry name" value="FAD-linked reductases, C-terminal domain"/>
    <property type="match status" value="1"/>
</dbReference>
<comment type="cofactor">
    <cofactor evidence="1">
        <name>FAD</name>
        <dbReference type="ChEBI" id="CHEBI:57692"/>
    </cofactor>
</comment>
<dbReference type="InterPro" id="IPR012132">
    <property type="entry name" value="GMC_OxRdtase"/>
</dbReference>
<dbReference type="PANTHER" id="PTHR11552">
    <property type="entry name" value="GLUCOSE-METHANOL-CHOLINE GMC OXIDOREDUCTASE"/>
    <property type="match status" value="1"/>
</dbReference>
<dbReference type="Gene3D" id="3.50.50.60">
    <property type="entry name" value="FAD/NAD(P)-binding domain"/>
    <property type="match status" value="1"/>
</dbReference>
<gene>
    <name evidence="8" type="ORF">D3872_05845</name>
</gene>
<sequence>MNTKEERSTFDYIIVGAGSAGCVLANRLSADCQNSVLLLEAGGGDRHPLVAMPLGFLKMLRNPKFIWNYKSQPEPHLNGRQILIPRGKMLGGSSSINGMLYMRGHPGDYDEWARLGCKGWSFADVLPYFKRSESNWRGEGAYHGATGPLSVSPIDTTHLLHMPLMNTAAVAGHAVSSDIDGDVNTGFARGDVTIDKRGRRASSSRAYLRQAMRRPNLTVQTKAVTQRILLKEGRAIGIEYRHDGVLRQVYANKEVLLSSGAYNSPQILMLSGIGPADELRRLGIPVELDLPGVGRNLSEHPRVNVDFEALVPTFVEQLRLDRAIASVVRWVIKGKGAFATQINSANIVLRTQPELERPDIQLLCNPVHMLSDLWFPMWRRRMPYTFSVSICQLHPTSRGWMTLASRDPLEPPRITLNIFSNPEEFATVRRGIRELRRIYRLGEQGKMTGKEIFPGEGVDSDEALDEYIRANAGVTQHPVGTCSMGVGPDSVVDPELRVRGIRGLRVIDASIMPTVPGANTNAAAIMIGEKGADLVLGRTLAPASR</sequence>
<evidence type="ECO:0000256" key="5">
    <source>
        <dbReference type="RuleBase" id="RU003968"/>
    </source>
</evidence>
<comment type="similarity">
    <text evidence="2 5">Belongs to the GMC oxidoreductase family.</text>
</comment>
<dbReference type="InterPro" id="IPR036188">
    <property type="entry name" value="FAD/NAD-bd_sf"/>
</dbReference>
<dbReference type="PIRSF" id="PIRSF000137">
    <property type="entry name" value="Alcohol_oxidase"/>
    <property type="match status" value="1"/>
</dbReference>
<dbReference type="GO" id="GO:0050660">
    <property type="term" value="F:flavin adenine dinucleotide binding"/>
    <property type="evidence" value="ECO:0007669"/>
    <property type="project" value="InterPro"/>
</dbReference>
<evidence type="ECO:0000256" key="4">
    <source>
        <dbReference type="ARBA" id="ARBA00022827"/>
    </source>
</evidence>
<evidence type="ECO:0000256" key="3">
    <source>
        <dbReference type="ARBA" id="ARBA00022630"/>
    </source>
</evidence>
<name>A0A418Y5P2_9BURK</name>
<keyword evidence="3 5" id="KW-0285">Flavoprotein</keyword>
<dbReference type="OrthoDB" id="9785276at2"/>
<accession>A0A418Y5P2</accession>
<dbReference type="PROSITE" id="PS51257">
    <property type="entry name" value="PROKAR_LIPOPROTEIN"/>
    <property type="match status" value="1"/>
</dbReference>
<proteinExistence type="inferred from homology"/>
<dbReference type="PROSITE" id="PS00624">
    <property type="entry name" value="GMC_OXRED_2"/>
    <property type="match status" value="1"/>
</dbReference>
<keyword evidence="4 5" id="KW-0274">FAD</keyword>
<dbReference type="EMBL" id="QYUP01000063">
    <property type="protein sequence ID" value="RJG22078.1"/>
    <property type="molecule type" value="Genomic_DNA"/>
</dbReference>
<dbReference type="InterPro" id="IPR007867">
    <property type="entry name" value="GMC_OxRtase_C"/>
</dbReference>
<evidence type="ECO:0000313" key="9">
    <source>
        <dbReference type="Proteomes" id="UP000284006"/>
    </source>
</evidence>
<evidence type="ECO:0000256" key="1">
    <source>
        <dbReference type="ARBA" id="ARBA00001974"/>
    </source>
</evidence>
<feature type="domain" description="Glucose-methanol-choline oxidoreductase N-terminal" evidence="7">
    <location>
        <begin position="260"/>
        <end position="274"/>
    </location>
</feature>
<evidence type="ECO:0000313" key="8">
    <source>
        <dbReference type="EMBL" id="RJG22078.1"/>
    </source>
</evidence>
<feature type="domain" description="Glucose-methanol-choline oxidoreductase N-terminal" evidence="6">
    <location>
        <begin position="87"/>
        <end position="110"/>
    </location>
</feature>
<protein>
    <submittedName>
        <fullName evidence="8">Choline dehydrogenase</fullName>
    </submittedName>
</protein>
<comment type="caution">
    <text evidence="8">The sequence shown here is derived from an EMBL/GenBank/DDBJ whole genome shotgun (WGS) entry which is preliminary data.</text>
</comment>
<evidence type="ECO:0000256" key="2">
    <source>
        <dbReference type="ARBA" id="ARBA00010790"/>
    </source>
</evidence>
<dbReference type="PANTHER" id="PTHR11552:SF147">
    <property type="entry name" value="CHOLINE DEHYDROGENASE, MITOCHONDRIAL"/>
    <property type="match status" value="1"/>
</dbReference>
<dbReference type="AlphaFoldDB" id="A0A418Y5P2"/>
<dbReference type="Pfam" id="PF05199">
    <property type="entry name" value="GMC_oxred_C"/>
    <property type="match status" value="1"/>
</dbReference>
<dbReference type="SUPFAM" id="SSF51905">
    <property type="entry name" value="FAD/NAD(P)-binding domain"/>
    <property type="match status" value="1"/>
</dbReference>
<reference evidence="8 9" key="1">
    <citation type="submission" date="2018-09" db="EMBL/GenBank/DDBJ databases">
        <authorList>
            <person name="Zhu H."/>
        </authorList>
    </citation>
    <scope>NUCLEOTIDE SEQUENCE [LARGE SCALE GENOMIC DNA]</scope>
    <source>
        <strain evidence="8 9">K1S02-61</strain>
    </source>
</reference>